<dbReference type="InterPro" id="IPR048228">
    <property type="entry name" value="HelD_bacillota"/>
</dbReference>
<dbReference type="GO" id="GO:0043138">
    <property type="term" value="F:3'-5' DNA helicase activity"/>
    <property type="evidence" value="ECO:0007669"/>
    <property type="project" value="UniProtKB-EC"/>
</dbReference>
<reference evidence="8 11" key="2">
    <citation type="submission" date="2019-07" db="EMBL/GenBank/DDBJ databases">
        <title>Whole genome shotgun sequence of Halolactibacillus miurensis NBRC 100873.</title>
        <authorList>
            <person name="Hosoyama A."/>
            <person name="Uohara A."/>
            <person name="Ohji S."/>
            <person name="Ichikawa N."/>
        </authorList>
    </citation>
    <scope>NUCLEOTIDE SEQUENCE [LARGE SCALE GENOMIC DNA]</scope>
    <source>
        <strain evidence="8 11">NBRC 100873</strain>
    </source>
</reference>
<evidence type="ECO:0000256" key="3">
    <source>
        <dbReference type="ARBA" id="ARBA00022806"/>
    </source>
</evidence>
<evidence type="ECO:0000256" key="5">
    <source>
        <dbReference type="PROSITE-ProRule" id="PRU00560"/>
    </source>
</evidence>
<protein>
    <submittedName>
        <fullName evidence="9">DNA helicase-2 / ATP-dependent DNA helicase PcrA</fullName>
    </submittedName>
    <submittedName>
        <fullName evidence="8">Helicase IV</fullName>
    </submittedName>
</protein>
<evidence type="ECO:0000256" key="4">
    <source>
        <dbReference type="ARBA" id="ARBA00022840"/>
    </source>
</evidence>
<feature type="coiled-coil region" evidence="6">
    <location>
        <begin position="26"/>
        <end position="78"/>
    </location>
</feature>
<evidence type="ECO:0000313" key="11">
    <source>
        <dbReference type="Proteomes" id="UP000321773"/>
    </source>
</evidence>
<dbReference type="Proteomes" id="UP000321773">
    <property type="component" value="Unassembled WGS sequence"/>
</dbReference>
<keyword evidence="11" id="KW-1185">Reference proteome</keyword>
<proteinExistence type="predicted"/>
<gene>
    <name evidence="8" type="primary">helD</name>
    <name evidence="8" type="ORF">HMI01_02270</name>
    <name evidence="9" type="ORF">SAMN05421668_103148</name>
</gene>
<evidence type="ECO:0000256" key="6">
    <source>
        <dbReference type="SAM" id="Coils"/>
    </source>
</evidence>
<reference evidence="9 10" key="1">
    <citation type="submission" date="2016-10" db="EMBL/GenBank/DDBJ databases">
        <authorList>
            <person name="de Groot N.N."/>
        </authorList>
    </citation>
    <scope>NUCLEOTIDE SEQUENCE [LARGE SCALE GENOMIC DNA]</scope>
    <source>
        <strain evidence="9 10">DSM 17074</strain>
    </source>
</reference>
<dbReference type="GO" id="GO:0003677">
    <property type="term" value="F:DNA binding"/>
    <property type="evidence" value="ECO:0007669"/>
    <property type="project" value="InterPro"/>
</dbReference>
<dbReference type="Gene3D" id="3.40.50.300">
    <property type="entry name" value="P-loop containing nucleotide triphosphate hydrolases"/>
    <property type="match status" value="3"/>
</dbReference>
<dbReference type="InterPro" id="IPR014016">
    <property type="entry name" value="UvrD-like_ATP-bd"/>
</dbReference>
<feature type="domain" description="UvrD-like helicase ATP-binding" evidence="7">
    <location>
        <begin position="212"/>
        <end position="601"/>
    </location>
</feature>
<dbReference type="Pfam" id="PF13538">
    <property type="entry name" value="UvrD_C_2"/>
    <property type="match status" value="1"/>
</dbReference>
<dbReference type="RefSeq" id="WP_062320557.1">
    <property type="nucleotide sequence ID" value="NZ_BJWJ01000002.1"/>
</dbReference>
<keyword evidence="4 5" id="KW-0067">ATP-binding</keyword>
<dbReference type="InterPro" id="IPR000212">
    <property type="entry name" value="DNA_helicase_UvrD/REP"/>
</dbReference>
<dbReference type="NCBIfam" id="NF041464">
    <property type="entry name" value="HelD_BACSU"/>
    <property type="match status" value="1"/>
</dbReference>
<dbReference type="SUPFAM" id="SSF52540">
    <property type="entry name" value="P-loop containing nucleoside triphosphate hydrolases"/>
    <property type="match status" value="1"/>
</dbReference>
<keyword evidence="6" id="KW-0175">Coiled coil</keyword>
<dbReference type="GO" id="GO:0005524">
    <property type="term" value="F:ATP binding"/>
    <property type="evidence" value="ECO:0007669"/>
    <property type="project" value="UniProtKB-UniRule"/>
</dbReference>
<evidence type="ECO:0000313" key="9">
    <source>
        <dbReference type="EMBL" id="SFS48235.1"/>
    </source>
</evidence>
<evidence type="ECO:0000259" key="7">
    <source>
        <dbReference type="PROSITE" id="PS51198"/>
    </source>
</evidence>
<dbReference type="GO" id="GO:0005829">
    <property type="term" value="C:cytosol"/>
    <property type="evidence" value="ECO:0007669"/>
    <property type="project" value="TreeGrafter"/>
</dbReference>
<dbReference type="PANTHER" id="PTHR11070">
    <property type="entry name" value="UVRD / RECB / PCRA DNA HELICASE FAMILY MEMBER"/>
    <property type="match status" value="1"/>
</dbReference>
<dbReference type="STRING" id="306541.SAMN05421668_103148"/>
<evidence type="ECO:0000313" key="8">
    <source>
        <dbReference type="EMBL" id="GEM03239.1"/>
    </source>
</evidence>
<sequence length="779" mass="91598">MTEHNQSFEEEQERFHEVKTVIKNRLNKLMKRVKRIRTDVLDLRKEFFEDVTVNLTEMDDAIETQASLKQQAEFLSERERHHDQQDHTFKQLSRLYDQPYFGRIDFKESGESEAEPIYIGTSSLLKNNEEDFYVYDWRAPIASMYYDYPPGASQYQAIDETITGDMTLKRQYVVKRGELEGMFDTGLTIGDGLLQQVLGETADTTMKNIVATIQQEQNKIIRHEKKKDLIVQGVAGSGKTSAALQRIAYLLYRFRGELTAEQMLLFSPNPLFHTYVSRVLPELGEDQVEQVTFYHYLEQELGRRFVIETPFDQLETLLTGKVTEMRQVNMQYKASLAFKEKVDRYLEELKHRGLAFRNIRFRDHVIVSKQELTRYFYKMDQNESVQVRLHQLRDFILSSLKEEQKQLMDADWLEDELELLDIDDYQAAYEQIEREQDTMDWFNHAEREQQILKLRLINKLFKPLRNKIKRLQFVDTKRTYMRLFDHVDETDALFNQVRQETQQQLSDNFLTYEDATPFLYFEKVCLGFDERGSIQHVILDEAQDYSLFQLAYLKRIYPNSQMTLLGDVHQTLYLHGLNDDHVLKSLTDADVLTLNKSYRATEQLVNFSKGLAKQDDYTIEPFVRQGDKPNIFEVETEQMMMYKIQDELRAFRVKGYEQLAVITKTKQEAKKVTEWLDLHSLGANLVTVETHEFEPGIKVLPVYLAKGIEFDAVIVYDASKHHYSTELDQYLLYTASTRAMHALTLVSHQTVAPWLNDVDPSTYQHHKIMEIHAPKKGDA</sequence>
<accession>A0A1I6Q7C9</accession>
<dbReference type="EMBL" id="FPAI01000003">
    <property type="protein sequence ID" value="SFS48235.1"/>
    <property type="molecule type" value="Genomic_DNA"/>
</dbReference>
<dbReference type="GO" id="GO:0000725">
    <property type="term" value="P:recombinational repair"/>
    <property type="evidence" value="ECO:0007669"/>
    <property type="project" value="TreeGrafter"/>
</dbReference>
<dbReference type="EMBL" id="BJWJ01000002">
    <property type="protein sequence ID" value="GEM03239.1"/>
    <property type="molecule type" value="Genomic_DNA"/>
</dbReference>
<dbReference type="Proteomes" id="UP000199139">
    <property type="component" value="Unassembled WGS sequence"/>
</dbReference>
<dbReference type="OrthoDB" id="9787585at2"/>
<feature type="binding site" evidence="5">
    <location>
        <begin position="233"/>
        <end position="240"/>
    </location>
    <ligand>
        <name>ATP</name>
        <dbReference type="ChEBI" id="CHEBI:30616"/>
    </ligand>
</feature>
<name>A0A1I6Q7C9_9BACI</name>
<organism evidence="9 10">
    <name type="scientific">Halolactibacillus miurensis</name>
    <dbReference type="NCBI Taxonomy" id="306541"/>
    <lineage>
        <taxon>Bacteria</taxon>
        <taxon>Bacillati</taxon>
        <taxon>Bacillota</taxon>
        <taxon>Bacilli</taxon>
        <taxon>Bacillales</taxon>
        <taxon>Bacillaceae</taxon>
        <taxon>Halolactibacillus</taxon>
    </lineage>
</organism>
<keyword evidence="2 5" id="KW-0378">Hydrolase</keyword>
<dbReference type="AlphaFoldDB" id="A0A1I6Q7C9"/>
<keyword evidence="3 5" id="KW-0347">Helicase</keyword>
<dbReference type="InterPro" id="IPR027785">
    <property type="entry name" value="UvrD-like_helicase_C"/>
</dbReference>
<dbReference type="InterPro" id="IPR027417">
    <property type="entry name" value="P-loop_NTPase"/>
</dbReference>
<evidence type="ECO:0000256" key="1">
    <source>
        <dbReference type="ARBA" id="ARBA00022741"/>
    </source>
</evidence>
<evidence type="ECO:0000256" key="2">
    <source>
        <dbReference type="ARBA" id="ARBA00022801"/>
    </source>
</evidence>
<dbReference type="PROSITE" id="PS51198">
    <property type="entry name" value="UVRD_HELICASE_ATP_BIND"/>
    <property type="match status" value="1"/>
</dbReference>
<dbReference type="GO" id="GO:0016787">
    <property type="term" value="F:hydrolase activity"/>
    <property type="evidence" value="ECO:0007669"/>
    <property type="project" value="UniProtKB-UniRule"/>
</dbReference>
<keyword evidence="1 5" id="KW-0547">Nucleotide-binding</keyword>
<evidence type="ECO:0000313" key="10">
    <source>
        <dbReference type="Proteomes" id="UP000199139"/>
    </source>
</evidence>
<dbReference type="PANTHER" id="PTHR11070:SF17">
    <property type="entry name" value="DNA HELICASE IV"/>
    <property type="match status" value="1"/>
</dbReference>